<evidence type="ECO:0000313" key="3">
    <source>
        <dbReference type="EMBL" id="WNM64037.1"/>
    </source>
</evidence>
<dbReference type="AlphaFoldDB" id="A0AA96GNB7"/>
<dbReference type="RefSeq" id="WP_312748922.1">
    <property type="nucleotide sequence ID" value="NZ_CP116968.1"/>
</dbReference>
<organism evidence="3 4">
    <name type="scientific">Candidatus Nitrospira neomarina</name>
    <dbReference type="NCBI Taxonomy" id="3020899"/>
    <lineage>
        <taxon>Bacteria</taxon>
        <taxon>Pseudomonadati</taxon>
        <taxon>Nitrospirota</taxon>
        <taxon>Nitrospiria</taxon>
        <taxon>Nitrospirales</taxon>
        <taxon>Nitrospiraceae</taxon>
        <taxon>Nitrospira</taxon>
    </lineage>
</organism>
<evidence type="ECO:0000256" key="1">
    <source>
        <dbReference type="SAM" id="SignalP"/>
    </source>
</evidence>
<sequence>MNAKRFLTTLLGVALVFGMAGQAQAVSMPFDVYGGLSGEGSIAGTMDIDSDAGFFGNINPLTWTFTTAGGFDPNGNPINSFAYNPGTASLSFNSAFGTLILTDFSTGRSLTFSGYNPLLNQPGPYNIGLITETYMYANSFQLFSRTITHDRLAARTGSGTATVPEPASVLLFGSGLASLGALRYRKGKKA</sequence>
<dbReference type="KEGG" id="nneo:PQG83_09860"/>
<keyword evidence="4" id="KW-1185">Reference proteome</keyword>
<name>A0AA96GNB7_9BACT</name>
<dbReference type="InterPro" id="IPR013424">
    <property type="entry name" value="Ice-binding_C"/>
</dbReference>
<gene>
    <name evidence="3" type="ORF">PQG83_09860</name>
</gene>
<protein>
    <submittedName>
        <fullName evidence="3">PEP-CTERM sorting domain-containing protein</fullName>
    </submittedName>
</protein>
<proteinExistence type="predicted"/>
<feature type="domain" description="Ice-binding protein C-terminal" evidence="2">
    <location>
        <begin position="162"/>
        <end position="186"/>
    </location>
</feature>
<reference evidence="3 4" key="1">
    <citation type="submission" date="2023-01" db="EMBL/GenBank/DDBJ databases">
        <title>Cultivation and genomic characterization of new, ubiquitous marine nitrite-oxidizing bacteria from the Nitrospirales.</title>
        <authorList>
            <person name="Mueller A.J."/>
            <person name="Daebeler A."/>
            <person name="Herbold C.W."/>
            <person name="Kirkegaard R.H."/>
            <person name="Daims H."/>
        </authorList>
    </citation>
    <scope>NUCLEOTIDE SEQUENCE [LARGE SCALE GENOMIC DNA]</scope>
    <source>
        <strain evidence="3 4">DK</strain>
    </source>
</reference>
<accession>A0AA96GNB7</accession>
<evidence type="ECO:0000313" key="4">
    <source>
        <dbReference type="Proteomes" id="UP001302494"/>
    </source>
</evidence>
<keyword evidence="1" id="KW-0732">Signal</keyword>
<dbReference type="NCBIfam" id="TIGR02595">
    <property type="entry name" value="PEP_CTERM"/>
    <property type="match status" value="1"/>
</dbReference>
<dbReference type="Proteomes" id="UP001302494">
    <property type="component" value="Chromosome"/>
</dbReference>
<feature type="signal peptide" evidence="1">
    <location>
        <begin position="1"/>
        <end position="25"/>
    </location>
</feature>
<dbReference type="EMBL" id="CP116968">
    <property type="protein sequence ID" value="WNM64037.1"/>
    <property type="molecule type" value="Genomic_DNA"/>
</dbReference>
<dbReference type="Pfam" id="PF07589">
    <property type="entry name" value="PEP-CTERM"/>
    <property type="match status" value="1"/>
</dbReference>
<feature type="chain" id="PRO_5041695852" evidence="1">
    <location>
        <begin position="26"/>
        <end position="190"/>
    </location>
</feature>
<evidence type="ECO:0000259" key="2">
    <source>
        <dbReference type="Pfam" id="PF07589"/>
    </source>
</evidence>